<dbReference type="EMBL" id="SRZB01000001">
    <property type="protein sequence ID" value="TGY00630.1"/>
    <property type="molecule type" value="Genomic_DNA"/>
</dbReference>
<proteinExistence type="predicted"/>
<protein>
    <submittedName>
        <fullName evidence="1">HAD family phosphatase</fullName>
    </submittedName>
</protein>
<evidence type="ECO:0000313" key="2">
    <source>
        <dbReference type="Proteomes" id="UP000307720"/>
    </source>
</evidence>
<dbReference type="Proteomes" id="UP000307720">
    <property type="component" value="Unassembled WGS sequence"/>
</dbReference>
<sequence length="338" mass="37905">MEELMTFREQYMKGELPFDAIFDYTDEWNYGGADCTLREYLGLTPEEEDVWVSESDEALETLLEKEKNRKIIFLDLDGTLLNDEKQFTPGNRKAVKQALRAGHQIVITTGRPLFSALAQAEDLGLTGKGCYIIAYNGGEIYDTSKKESLYKKTLPLPYIRHIFDAAKEMGLHCQTYSDTEILTEADTDALQFYMETTRTHSRIVPDVIAALEKEPVKMIVIDIHDHEKLVRFRTATENWCHGKMDRVFSSPSYLEHVAPGISKGNAVRILCEHLDISMENTIAAGDAENDISMIQAAAIGAAMANAEPAVKEAADYITKRTNNEDGVSEIIGKFMLGD</sequence>
<reference evidence="1" key="1">
    <citation type="submission" date="2019-04" db="EMBL/GenBank/DDBJ databases">
        <title>Microbes associate with the intestines of laboratory mice.</title>
        <authorList>
            <person name="Navarre W."/>
            <person name="Wong E."/>
            <person name="Huang K."/>
            <person name="Tropini C."/>
            <person name="Ng K."/>
            <person name="Yu B."/>
        </authorList>
    </citation>
    <scope>NUCLEOTIDE SEQUENCE</scope>
    <source>
        <strain evidence="1">NM72_1-8</strain>
    </source>
</reference>
<keyword evidence="2" id="KW-1185">Reference proteome</keyword>
<comment type="caution">
    <text evidence="1">The sequence shown here is derived from an EMBL/GenBank/DDBJ whole genome shotgun (WGS) entry which is preliminary data.</text>
</comment>
<name>A0AC61R2Z6_9FIRM</name>
<organism evidence="1 2">
    <name type="scientific">Hominisplanchenecus murintestinalis</name>
    <dbReference type="NCBI Taxonomy" id="2941517"/>
    <lineage>
        <taxon>Bacteria</taxon>
        <taxon>Bacillati</taxon>
        <taxon>Bacillota</taxon>
        <taxon>Clostridia</taxon>
        <taxon>Lachnospirales</taxon>
        <taxon>Lachnospiraceae</taxon>
        <taxon>Hominisplanchenecus</taxon>
    </lineage>
</organism>
<evidence type="ECO:0000313" key="1">
    <source>
        <dbReference type="EMBL" id="TGY00630.1"/>
    </source>
</evidence>
<accession>A0AC61R2Z6</accession>
<gene>
    <name evidence="1" type="ORF">E5357_00155</name>
</gene>